<evidence type="ECO:0000256" key="1">
    <source>
        <dbReference type="SAM" id="SignalP"/>
    </source>
</evidence>
<evidence type="ECO:0000313" key="3">
    <source>
        <dbReference type="Proteomes" id="UP000835052"/>
    </source>
</evidence>
<accession>A0A8S1HWY2</accession>
<evidence type="ECO:0000313" key="2">
    <source>
        <dbReference type="EMBL" id="CAD6200015.1"/>
    </source>
</evidence>
<dbReference type="Proteomes" id="UP000835052">
    <property type="component" value="Unassembled WGS sequence"/>
</dbReference>
<dbReference type="OrthoDB" id="5789443at2759"/>
<keyword evidence="3" id="KW-1185">Reference proteome</keyword>
<protein>
    <submittedName>
        <fullName evidence="2">Uncharacterized protein</fullName>
    </submittedName>
</protein>
<sequence length="157" mass="17136">MLKFALFFALGTVCYAGAHHFEVFGDCKELQEQLIGSGDAAEKLKKFNDFLATLGDGTVGTQFWALVSTFKANLHSQLTTNEGKEAAVGFVDKFEKGELFVSPDEARALLQETSEKIPEADREPAKIVAKTYAEQIKKLVLPVLPESCKPPVTTPSP</sequence>
<dbReference type="EMBL" id="CAJGYM010000226">
    <property type="protein sequence ID" value="CAD6200015.1"/>
    <property type="molecule type" value="Genomic_DNA"/>
</dbReference>
<dbReference type="AlphaFoldDB" id="A0A8S1HWY2"/>
<proteinExistence type="predicted"/>
<keyword evidence="1" id="KW-0732">Signal</keyword>
<comment type="caution">
    <text evidence="2">The sequence shown here is derived from an EMBL/GenBank/DDBJ whole genome shotgun (WGS) entry which is preliminary data.</text>
</comment>
<gene>
    <name evidence="2" type="ORF">CAUJ_LOCUS15914</name>
</gene>
<name>A0A8S1HWY2_9PELO</name>
<feature type="signal peptide" evidence="1">
    <location>
        <begin position="1"/>
        <end position="18"/>
    </location>
</feature>
<organism evidence="2 3">
    <name type="scientific">Caenorhabditis auriculariae</name>
    <dbReference type="NCBI Taxonomy" id="2777116"/>
    <lineage>
        <taxon>Eukaryota</taxon>
        <taxon>Metazoa</taxon>
        <taxon>Ecdysozoa</taxon>
        <taxon>Nematoda</taxon>
        <taxon>Chromadorea</taxon>
        <taxon>Rhabditida</taxon>
        <taxon>Rhabditina</taxon>
        <taxon>Rhabditomorpha</taxon>
        <taxon>Rhabditoidea</taxon>
        <taxon>Rhabditidae</taxon>
        <taxon>Peloderinae</taxon>
        <taxon>Caenorhabditis</taxon>
    </lineage>
</organism>
<feature type="chain" id="PRO_5035847006" evidence="1">
    <location>
        <begin position="19"/>
        <end position="157"/>
    </location>
</feature>
<reference evidence="2" key="1">
    <citation type="submission" date="2020-10" db="EMBL/GenBank/DDBJ databases">
        <authorList>
            <person name="Kikuchi T."/>
        </authorList>
    </citation>
    <scope>NUCLEOTIDE SEQUENCE</scope>
    <source>
        <strain evidence="2">NKZ352</strain>
    </source>
</reference>